<sequence length="146" mass="15728">DDDDSEDDDDFVDEDTIPSTAEVAKTRISGGSGNNGSAPMSTSSTSMSNLPDSEQSKRTNANEFGPTRYIDENAHSLNGDNMKRFHGAAKPSGQMDLSDDEDNDHGHYLDGHESNRPHSNPHWSDNHASNPSAPVQKSKPSKANSS</sequence>
<comment type="caution">
    <text evidence="2">The sequence shown here is derived from an EMBL/GenBank/DDBJ whole genome shotgun (WGS) entry which is preliminary data.</text>
</comment>
<feature type="compositionally biased region" description="Polar residues" evidence="1">
    <location>
        <begin position="117"/>
        <end position="135"/>
    </location>
</feature>
<keyword evidence="3" id="KW-1185">Reference proteome</keyword>
<dbReference type="Proteomes" id="UP000023152">
    <property type="component" value="Unassembled WGS sequence"/>
</dbReference>
<evidence type="ECO:0000313" key="2">
    <source>
        <dbReference type="EMBL" id="ETO03948.1"/>
    </source>
</evidence>
<dbReference type="OrthoDB" id="1937912at2759"/>
<reference evidence="2 3" key="1">
    <citation type="journal article" date="2013" name="Curr. Biol.">
        <title>The Genome of the Foraminiferan Reticulomyxa filosa.</title>
        <authorList>
            <person name="Glockner G."/>
            <person name="Hulsmann N."/>
            <person name="Schleicher M."/>
            <person name="Noegel A.A."/>
            <person name="Eichinger L."/>
            <person name="Gallinger C."/>
            <person name="Pawlowski J."/>
            <person name="Sierra R."/>
            <person name="Euteneuer U."/>
            <person name="Pillet L."/>
            <person name="Moustafa A."/>
            <person name="Platzer M."/>
            <person name="Groth M."/>
            <person name="Szafranski K."/>
            <person name="Schliwa M."/>
        </authorList>
    </citation>
    <scope>NUCLEOTIDE SEQUENCE [LARGE SCALE GENOMIC DNA]</scope>
</reference>
<accession>X6LPY5</accession>
<feature type="compositionally biased region" description="Basic and acidic residues" evidence="1">
    <location>
        <begin position="104"/>
        <end position="116"/>
    </location>
</feature>
<feature type="compositionally biased region" description="Acidic residues" evidence="1">
    <location>
        <begin position="1"/>
        <end position="16"/>
    </location>
</feature>
<evidence type="ECO:0000313" key="3">
    <source>
        <dbReference type="Proteomes" id="UP000023152"/>
    </source>
</evidence>
<feature type="compositionally biased region" description="Polar residues" evidence="1">
    <location>
        <begin position="49"/>
        <end position="62"/>
    </location>
</feature>
<name>X6LPY5_RETFI</name>
<evidence type="ECO:0000256" key="1">
    <source>
        <dbReference type="SAM" id="MobiDB-lite"/>
    </source>
</evidence>
<proteinExistence type="predicted"/>
<dbReference type="AlphaFoldDB" id="X6LPY5"/>
<dbReference type="EMBL" id="ASPP01031170">
    <property type="protein sequence ID" value="ETO03948.1"/>
    <property type="molecule type" value="Genomic_DNA"/>
</dbReference>
<organism evidence="2 3">
    <name type="scientific">Reticulomyxa filosa</name>
    <dbReference type="NCBI Taxonomy" id="46433"/>
    <lineage>
        <taxon>Eukaryota</taxon>
        <taxon>Sar</taxon>
        <taxon>Rhizaria</taxon>
        <taxon>Retaria</taxon>
        <taxon>Foraminifera</taxon>
        <taxon>Monothalamids</taxon>
        <taxon>Reticulomyxidae</taxon>
        <taxon>Reticulomyxa</taxon>
    </lineage>
</organism>
<feature type="non-terminal residue" evidence="2">
    <location>
        <position position="146"/>
    </location>
</feature>
<feature type="non-terminal residue" evidence="2">
    <location>
        <position position="1"/>
    </location>
</feature>
<protein>
    <submittedName>
        <fullName evidence="2">Uncharacterized protein</fullName>
    </submittedName>
</protein>
<feature type="region of interest" description="Disordered" evidence="1">
    <location>
        <begin position="1"/>
        <end position="146"/>
    </location>
</feature>
<gene>
    <name evidence="2" type="ORF">RFI_33454</name>
</gene>